<dbReference type="SUPFAM" id="SSF51905">
    <property type="entry name" value="FAD/NAD(P)-binding domain"/>
    <property type="match status" value="1"/>
</dbReference>
<dbReference type="GO" id="GO:0050361">
    <property type="term" value="F:tryptophan 2-monooxygenase activity"/>
    <property type="evidence" value="ECO:0007669"/>
    <property type="project" value="UniProtKB-EC"/>
</dbReference>
<organism evidence="11 12">
    <name type="scientific">Pseudoprimorskyibacter insulae</name>
    <dbReference type="NCBI Taxonomy" id="1695997"/>
    <lineage>
        <taxon>Bacteria</taxon>
        <taxon>Pseudomonadati</taxon>
        <taxon>Pseudomonadota</taxon>
        <taxon>Alphaproteobacteria</taxon>
        <taxon>Rhodobacterales</taxon>
        <taxon>Paracoccaceae</taxon>
        <taxon>Pseudoprimorskyibacter</taxon>
    </lineage>
</organism>
<name>A0A2R8AW86_9RHOB</name>
<evidence type="ECO:0000256" key="1">
    <source>
        <dbReference type="ARBA" id="ARBA00001974"/>
    </source>
</evidence>
<dbReference type="GO" id="GO:0009851">
    <property type="term" value="P:auxin biosynthetic process"/>
    <property type="evidence" value="ECO:0007669"/>
    <property type="project" value="UniProtKB-KW"/>
</dbReference>
<evidence type="ECO:0000256" key="9">
    <source>
        <dbReference type="PIRSR" id="PIRSR601613-1"/>
    </source>
</evidence>
<dbReference type="InterPro" id="IPR002937">
    <property type="entry name" value="Amino_oxidase"/>
</dbReference>
<evidence type="ECO:0000256" key="5">
    <source>
        <dbReference type="ARBA" id="ARBA00017871"/>
    </source>
</evidence>
<reference evidence="12" key="1">
    <citation type="submission" date="2018-03" db="EMBL/GenBank/DDBJ databases">
        <authorList>
            <person name="Rodrigo-Torres L."/>
            <person name="Arahal R. D."/>
            <person name="Lucena T."/>
        </authorList>
    </citation>
    <scope>NUCLEOTIDE SEQUENCE [LARGE SCALE GENOMIC DNA]</scope>
    <source>
        <strain evidence="12">CECT 8871</strain>
    </source>
</reference>
<evidence type="ECO:0000313" key="12">
    <source>
        <dbReference type="Proteomes" id="UP000244904"/>
    </source>
</evidence>
<comment type="pathway">
    <text evidence="2">Plant hormone metabolism; auxin biosynthesis.</text>
</comment>
<accession>A0A2R8AW86</accession>
<dbReference type="Gene3D" id="3.50.50.60">
    <property type="entry name" value="FAD/NAD(P)-binding domain"/>
    <property type="match status" value="1"/>
</dbReference>
<gene>
    <name evidence="11" type="primary">pao</name>
    <name evidence="11" type="ORF">PRI8871_02085</name>
</gene>
<dbReference type="PRINTS" id="PR00757">
    <property type="entry name" value="AMINEOXDASEF"/>
</dbReference>
<feature type="binding site" evidence="9">
    <location>
        <begin position="54"/>
        <end position="55"/>
    </location>
    <ligand>
        <name>FAD</name>
        <dbReference type="ChEBI" id="CHEBI:57692"/>
    </ligand>
</feature>
<evidence type="ECO:0000313" key="11">
    <source>
        <dbReference type="EMBL" id="SPF80280.1"/>
    </source>
</evidence>
<dbReference type="InterPro" id="IPR001613">
    <property type="entry name" value="Flavin_amine_oxidase"/>
</dbReference>
<dbReference type="AlphaFoldDB" id="A0A2R8AW86"/>
<dbReference type="EC" id="1.13.12.3" evidence="4"/>
<keyword evidence="7" id="KW-0073">Auxin biosynthesis</keyword>
<dbReference type="EMBL" id="OMOJ01000003">
    <property type="protein sequence ID" value="SPF80280.1"/>
    <property type="molecule type" value="Genomic_DNA"/>
</dbReference>
<feature type="binding site" evidence="9">
    <location>
        <position position="330"/>
    </location>
    <ligand>
        <name>substrate</name>
    </ligand>
</feature>
<feature type="binding site" evidence="9">
    <location>
        <position position="226"/>
    </location>
    <ligand>
        <name>FAD</name>
        <dbReference type="ChEBI" id="CHEBI:57692"/>
    </ligand>
</feature>
<evidence type="ECO:0000256" key="7">
    <source>
        <dbReference type="ARBA" id="ARBA00023070"/>
    </source>
</evidence>
<comment type="similarity">
    <text evidence="3">Belongs to the tryptophan 2-monooxygenase family.</text>
</comment>
<dbReference type="Gene3D" id="3.90.660.10">
    <property type="match status" value="1"/>
</dbReference>
<evidence type="ECO:0000259" key="10">
    <source>
        <dbReference type="Pfam" id="PF01593"/>
    </source>
</evidence>
<comment type="cofactor">
    <cofactor evidence="1">
        <name>FAD</name>
        <dbReference type="ChEBI" id="CHEBI:57692"/>
    </cofactor>
</comment>
<dbReference type="InterPro" id="IPR050281">
    <property type="entry name" value="Flavin_monoamine_oxidase"/>
</dbReference>
<sequence>MNRRQLLGAALAALATKGAAQGAGRDIIVIGAGLAGLSAARDLAAQGHRVTVLEARNRIGGRIWTSRLWSDLPMDLGASWIHGIEGNPITDLAQEAGAKVVPTSYDAALMLDASGAAIDPDLAPATKILRRALEAAESHGRDLSVRAALEGSAGWADAGADLRRLVNHVINSTLEQEHGGAADRLSAWHGDDGDEFDGEDAVFPGGFGQVTEHLARGLSIRLSTPVAALAPGRVTLADGTVLRADHVVLTVPLGVLRAGAIDLAEPLAQNRQQAIDTLEMGLLNKVWLRFDKVAWSDDVDWIEWLGPRPGHWAEWLSLTRSLGAPVLLGFRAAAEAAGAEALSDSDTRADATEALRAMFGSSFPAPADLQITRWGRDPWARGSYSFNAVGTTPKTRAALAGSDWDGALWFAGEACETGYFGTAHGAVLSGRSVAQALRRAR</sequence>
<proteinExistence type="inferred from homology"/>
<evidence type="ECO:0000256" key="3">
    <source>
        <dbReference type="ARBA" id="ARBA00005833"/>
    </source>
</evidence>
<keyword evidence="6 11" id="KW-0560">Oxidoreductase</keyword>
<dbReference type="SUPFAM" id="SSF54373">
    <property type="entry name" value="FAD-linked reductases, C-terminal domain"/>
    <property type="match status" value="1"/>
</dbReference>
<keyword evidence="12" id="KW-1185">Reference proteome</keyword>
<dbReference type="Proteomes" id="UP000244904">
    <property type="component" value="Unassembled WGS sequence"/>
</dbReference>
<dbReference type="PANTHER" id="PTHR10742:SF410">
    <property type="entry name" value="LYSINE-SPECIFIC HISTONE DEMETHYLASE 2"/>
    <property type="match status" value="1"/>
</dbReference>
<evidence type="ECO:0000256" key="6">
    <source>
        <dbReference type="ARBA" id="ARBA00023002"/>
    </source>
</evidence>
<evidence type="ECO:0000256" key="2">
    <source>
        <dbReference type="ARBA" id="ARBA00004814"/>
    </source>
</evidence>
<comment type="catalytic activity">
    <reaction evidence="8">
        <text>L-tryptophan + O2 = indole-3-acetamide + CO2 + H2O</text>
        <dbReference type="Rhea" id="RHEA:16165"/>
        <dbReference type="ChEBI" id="CHEBI:15377"/>
        <dbReference type="ChEBI" id="CHEBI:15379"/>
        <dbReference type="ChEBI" id="CHEBI:16031"/>
        <dbReference type="ChEBI" id="CHEBI:16526"/>
        <dbReference type="ChEBI" id="CHEBI:57912"/>
        <dbReference type="EC" id="1.13.12.3"/>
    </reaction>
</comment>
<feature type="domain" description="Amine oxidase" evidence="10">
    <location>
        <begin position="34"/>
        <end position="437"/>
    </location>
</feature>
<dbReference type="OrthoDB" id="9790035at2"/>
<evidence type="ECO:0000256" key="4">
    <source>
        <dbReference type="ARBA" id="ARBA00012535"/>
    </source>
</evidence>
<dbReference type="InterPro" id="IPR036188">
    <property type="entry name" value="FAD/NAD-bd_sf"/>
</dbReference>
<dbReference type="RefSeq" id="WP_108886146.1">
    <property type="nucleotide sequence ID" value="NZ_OMOJ01000003.1"/>
</dbReference>
<evidence type="ECO:0000256" key="8">
    <source>
        <dbReference type="ARBA" id="ARBA00047321"/>
    </source>
</evidence>
<protein>
    <recommendedName>
        <fullName evidence="5">Tryptophan 2-monooxygenase</fullName>
        <ecNumber evidence="4">1.13.12.3</ecNumber>
    </recommendedName>
</protein>
<dbReference type="PANTHER" id="PTHR10742">
    <property type="entry name" value="FLAVIN MONOAMINE OXIDASE"/>
    <property type="match status" value="1"/>
</dbReference>
<dbReference type="Pfam" id="PF01593">
    <property type="entry name" value="Amino_oxidase"/>
    <property type="match status" value="1"/>
</dbReference>